<dbReference type="PROSITE" id="PS50011">
    <property type="entry name" value="PROTEIN_KINASE_DOM"/>
    <property type="match status" value="1"/>
</dbReference>
<accession>A0A9P5XEN8</accession>
<evidence type="ECO:0000313" key="3">
    <source>
        <dbReference type="Proteomes" id="UP000807342"/>
    </source>
</evidence>
<protein>
    <submittedName>
        <fullName evidence="2">Kinase-like protein</fullName>
    </submittedName>
</protein>
<dbReference type="GO" id="GO:0005524">
    <property type="term" value="F:ATP binding"/>
    <property type="evidence" value="ECO:0007669"/>
    <property type="project" value="InterPro"/>
</dbReference>
<comment type="caution">
    <text evidence="2">The sequence shown here is derived from an EMBL/GenBank/DDBJ whole genome shotgun (WGS) entry which is preliminary data.</text>
</comment>
<dbReference type="InterPro" id="IPR011009">
    <property type="entry name" value="Kinase-like_dom_sf"/>
</dbReference>
<dbReference type="Pfam" id="PF00069">
    <property type="entry name" value="Pkinase"/>
    <property type="match status" value="1"/>
</dbReference>
<dbReference type="OrthoDB" id="5966500at2759"/>
<dbReference type="SUPFAM" id="SSF56112">
    <property type="entry name" value="Protein kinase-like (PK-like)"/>
    <property type="match status" value="1"/>
</dbReference>
<dbReference type="InterPro" id="IPR051681">
    <property type="entry name" value="Ser/Thr_Kinases-Pseudokinases"/>
</dbReference>
<dbReference type="InterPro" id="IPR008271">
    <property type="entry name" value="Ser/Thr_kinase_AS"/>
</dbReference>
<dbReference type="GO" id="GO:0004674">
    <property type="term" value="F:protein serine/threonine kinase activity"/>
    <property type="evidence" value="ECO:0007669"/>
    <property type="project" value="TreeGrafter"/>
</dbReference>
<dbReference type="InterPro" id="IPR000719">
    <property type="entry name" value="Prot_kinase_dom"/>
</dbReference>
<keyword evidence="2" id="KW-0418">Kinase</keyword>
<organism evidence="2 3">
    <name type="scientific">Macrolepiota fuliginosa MF-IS2</name>
    <dbReference type="NCBI Taxonomy" id="1400762"/>
    <lineage>
        <taxon>Eukaryota</taxon>
        <taxon>Fungi</taxon>
        <taxon>Dikarya</taxon>
        <taxon>Basidiomycota</taxon>
        <taxon>Agaricomycotina</taxon>
        <taxon>Agaricomycetes</taxon>
        <taxon>Agaricomycetidae</taxon>
        <taxon>Agaricales</taxon>
        <taxon>Agaricineae</taxon>
        <taxon>Agaricaceae</taxon>
        <taxon>Macrolepiota</taxon>
    </lineage>
</organism>
<dbReference type="AlphaFoldDB" id="A0A9P5XEN8"/>
<gene>
    <name evidence="2" type="ORF">P691DRAFT_781055</name>
</gene>
<keyword evidence="3" id="KW-1185">Reference proteome</keyword>
<dbReference type="Proteomes" id="UP000807342">
    <property type="component" value="Unassembled WGS sequence"/>
</dbReference>
<dbReference type="Gene3D" id="1.10.510.10">
    <property type="entry name" value="Transferase(Phosphotransferase) domain 1"/>
    <property type="match status" value="1"/>
</dbReference>
<sequence length="308" mass="34599">MSHSALSRIASEIDQIPYQFTFQTHQNLAGRVTHDETTVHADHTGGYADVFLGWLRGNDGTKTKVAIKVLRVINEPEPVMKIKTYLIRETAVWVKLNHPNILKFLGLAPDHERFGVPALISPYCNNGTVYQYLGSHPNINTKLFIMKGVASGLQYLHQTNIVHGDLKPSNILIHDDGRPLLCDFGRSKILTQQGFTTKPAGTARYQAPELLEGKIMSPDKPADVYAFGVTCYEIWTGSKPFPHIQSDYGLIIHIIVHKGTPSYPEAPVPQGTDFVWRPLEDCWKREAEKRSTMDVVVEKLEKISFPVQ</sequence>
<feature type="domain" description="Protein kinase" evidence="1">
    <location>
        <begin position="36"/>
        <end position="305"/>
    </location>
</feature>
<dbReference type="PANTHER" id="PTHR44329">
    <property type="entry name" value="SERINE/THREONINE-PROTEIN KINASE TNNI3K-RELATED"/>
    <property type="match status" value="1"/>
</dbReference>
<dbReference type="SMART" id="SM00220">
    <property type="entry name" value="S_TKc"/>
    <property type="match status" value="1"/>
</dbReference>
<evidence type="ECO:0000313" key="2">
    <source>
        <dbReference type="EMBL" id="KAF9448421.1"/>
    </source>
</evidence>
<keyword evidence="2" id="KW-0808">Transferase</keyword>
<proteinExistence type="predicted"/>
<reference evidence="2" key="1">
    <citation type="submission" date="2020-11" db="EMBL/GenBank/DDBJ databases">
        <authorList>
            <consortium name="DOE Joint Genome Institute"/>
            <person name="Ahrendt S."/>
            <person name="Riley R."/>
            <person name="Andreopoulos W."/>
            <person name="Labutti K."/>
            <person name="Pangilinan J."/>
            <person name="Ruiz-Duenas F.J."/>
            <person name="Barrasa J.M."/>
            <person name="Sanchez-Garcia M."/>
            <person name="Camarero S."/>
            <person name="Miyauchi S."/>
            <person name="Serrano A."/>
            <person name="Linde D."/>
            <person name="Babiker R."/>
            <person name="Drula E."/>
            <person name="Ayuso-Fernandez I."/>
            <person name="Pacheco R."/>
            <person name="Padilla G."/>
            <person name="Ferreira P."/>
            <person name="Barriuso J."/>
            <person name="Kellner H."/>
            <person name="Castanera R."/>
            <person name="Alfaro M."/>
            <person name="Ramirez L."/>
            <person name="Pisabarro A.G."/>
            <person name="Kuo A."/>
            <person name="Tritt A."/>
            <person name="Lipzen A."/>
            <person name="He G."/>
            <person name="Yan M."/>
            <person name="Ng V."/>
            <person name="Cullen D."/>
            <person name="Martin F."/>
            <person name="Rosso M.-N."/>
            <person name="Henrissat B."/>
            <person name="Hibbett D."/>
            <person name="Martinez A.T."/>
            <person name="Grigoriev I.V."/>
        </authorList>
    </citation>
    <scope>NUCLEOTIDE SEQUENCE</scope>
    <source>
        <strain evidence="2">MF-IS2</strain>
    </source>
</reference>
<name>A0A9P5XEN8_9AGAR</name>
<dbReference type="EMBL" id="MU151162">
    <property type="protein sequence ID" value="KAF9448421.1"/>
    <property type="molecule type" value="Genomic_DNA"/>
</dbReference>
<dbReference type="PROSITE" id="PS00108">
    <property type="entry name" value="PROTEIN_KINASE_ST"/>
    <property type="match status" value="1"/>
</dbReference>
<evidence type="ECO:0000259" key="1">
    <source>
        <dbReference type="PROSITE" id="PS50011"/>
    </source>
</evidence>